<evidence type="ECO:0000256" key="1">
    <source>
        <dbReference type="SAM" id="MobiDB-lite"/>
    </source>
</evidence>
<comment type="caution">
    <text evidence="2">The sequence shown here is derived from an EMBL/GenBank/DDBJ whole genome shotgun (WGS) entry which is preliminary data.</text>
</comment>
<gene>
    <name evidence="2" type="ORF">HJG60_011908</name>
</gene>
<proteinExistence type="predicted"/>
<dbReference type="Proteomes" id="UP000664940">
    <property type="component" value="Unassembled WGS sequence"/>
</dbReference>
<sequence length="190" mass="21133">MSGGVGKLCFMQRLKRLVGSTSRGSLSHLAAPEPRRTISCGLWAIALELRKFTNGAGVHRTSKNTTKAQGKKKEHKSCANTGNEELPTQSLQVFYGKKVQGLFFLNDQKKRYKHMYCDTRGRTDSCQSEKPLKAFKTGKNWVSGWAGHILWPLQVAIVCLPCCRLQSITHQKLFCGDPSASSPSELPHKE</sequence>
<protein>
    <submittedName>
        <fullName evidence="2">Uncharacterized protein</fullName>
    </submittedName>
</protein>
<dbReference type="EMBL" id="JABVXQ010000008">
    <property type="protein sequence ID" value="KAF6094818.1"/>
    <property type="molecule type" value="Genomic_DNA"/>
</dbReference>
<evidence type="ECO:0000313" key="2">
    <source>
        <dbReference type="EMBL" id="KAF6094818.1"/>
    </source>
</evidence>
<name>A0A833ZE98_9CHIR</name>
<evidence type="ECO:0000313" key="3">
    <source>
        <dbReference type="Proteomes" id="UP000664940"/>
    </source>
</evidence>
<accession>A0A833ZE98</accession>
<organism evidence="2 3">
    <name type="scientific">Phyllostomus discolor</name>
    <name type="common">pale spear-nosed bat</name>
    <dbReference type="NCBI Taxonomy" id="89673"/>
    <lineage>
        <taxon>Eukaryota</taxon>
        <taxon>Metazoa</taxon>
        <taxon>Chordata</taxon>
        <taxon>Craniata</taxon>
        <taxon>Vertebrata</taxon>
        <taxon>Euteleostomi</taxon>
        <taxon>Mammalia</taxon>
        <taxon>Eutheria</taxon>
        <taxon>Laurasiatheria</taxon>
        <taxon>Chiroptera</taxon>
        <taxon>Yangochiroptera</taxon>
        <taxon>Phyllostomidae</taxon>
        <taxon>Phyllostominae</taxon>
        <taxon>Phyllostomus</taxon>
    </lineage>
</organism>
<feature type="region of interest" description="Disordered" evidence="1">
    <location>
        <begin position="58"/>
        <end position="81"/>
    </location>
</feature>
<dbReference type="AlphaFoldDB" id="A0A833ZE98"/>
<reference evidence="2 3" key="1">
    <citation type="journal article" date="2020" name="Nature">
        <title>Six reference-quality genomes reveal evolution of bat adaptations.</title>
        <authorList>
            <person name="Jebb D."/>
            <person name="Huang Z."/>
            <person name="Pippel M."/>
            <person name="Hughes G.M."/>
            <person name="Lavrichenko K."/>
            <person name="Devanna P."/>
            <person name="Winkler S."/>
            <person name="Jermiin L.S."/>
            <person name="Skirmuntt E.C."/>
            <person name="Katzourakis A."/>
            <person name="Burkitt-Gray L."/>
            <person name="Ray D.A."/>
            <person name="Sullivan K.A.M."/>
            <person name="Roscito J.G."/>
            <person name="Kirilenko B.M."/>
            <person name="Davalos L.M."/>
            <person name="Corthals A.P."/>
            <person name="Power M.L."/>
            <person name="Jones G."/>
            <person name="Ransome R.D."/>
            <person name="Dechmann D.K.N."/>
            <person name="Locatelli A.G."/>
            <person name="Puechmaille S.J."/>
            <person name="Fedrigo O."/>
            <person name="Jarvis E.D."/>
            <person name="Hiller M."/>
            <person name="Vernes S.C."/>
            <person name="Myers E.W."/>
            <person name="Teeling E.C."/>
        </authorList>
    </citation>
    <scope>NUCLEOTIDE SEQUENCE [LARGE SCALE GENOMIC DNA]</scope>
    <source>
        <strain evidence="2">Bat1K_MPI-CBG_1</strain>
    </source>
</reference>